<proteinExistence type="predicted"/>
<dbReference type="OrthoDB" id="629320at2"/>
<dbReference type="InterPro" id="IPR016160">
    <property type="entry name" value="Ald_DH_CS_CYS"/>
</dbReference>
<evidence type="ECO:0000256" key="2">
    <source>
        <dbReference type="ARBA" id="ARBA00023002"/>
    </source>
</evidence>
<keyword evidence="2" id="KW-0560">Oxidoreductase</keyword>
<keyword evidence="3" id="KW-0520">NAD</keyword>
<evidence type="ECO:0000313" key="5">
    <source>
        <dbReference type="EMBL" id="SMG40865.1"/>
    </source>
</evidence>
<name>A0A1X7KIG4_9FLAO</name>
<dbReference type="RefSeq" id="WP_085499676.1">
    <property type="nucleotide sequence ID" value="NZ_FXAO01000006.1"/>
</dbReference>
<dbReference type="InterPro" id="IPR015590">
    <property type="entry name" value="Aldehyde_DH_dom"/>
</dbReference>
<dbReference type="EC" id="1.2.1.27" evidence="1"/>
<dbReference type="Pfam" id="PF00171">
    <property type="entry name" value="Aldedh"/>
    <property type="match status" value="1"/>
</dbReference>
<dbReference type="FunFam" id="3.40.605.10:FF:000003">
    <property type="entry name" value="Methylmalonate-semialdehyde dehydrogenase [acylating]"/>
    <property type="match status" value="1"/>
</dbReference>
<evidence type="ECO:0000256" key="3">
    <source>
        <dbReference type="ARBA" id="ARBA00023027"/>
    </source>
</evidence>
<dbReference type="EMBL" id="FXAO01000006">
    <property type="protein sequence ID" value="SMG40865.1"/>
    <property type="molecule type" value="Genomic_DNA"/>
</dbReference>
<dbReference type="InterPro" id="IPR016163">
    <property type="entry name" value="Ald_DH_C"/>
</dbReference>
<dbReference type="InterPro" id="IPR016162">
    <property type="entry name" value="Ald_DH_N"/>
</dbReference>
<organism evidence="5 6">
    <name type="scientific">Arenibacter troitsensis</name>
    <dbReference type="NCBI Taxonomy" id="188872"/>
    <lineage>
        <taxon>Bacteria</taxon>
        <taxon>Pseudomonadati</taxon>
        <taxon>Bacteroidota</taxon>
        <taxon>Flavobacteriia</taxon>
        <taxon>Flavobacteriales</taxon>
        <taxon>Flavobacteriaceae</taxon>
        <taxon>Arenibacter</taxon>
    </lineage>
</organism>
<dbReference type="CDD" id="cd07085">
    <property type="entry name" value="ALDH_F6_MMSDH"/>
    <property type="match status" value="1"/>
</dbReference>
<protein>
    <recommendedName>
        <fullName evidence="1">methylmalonate-semialdehyde dehydrogenase (CoA acylating)</fullName>
        <ecNumber evidence="1">1.2.1.27</ecNumber>
    </recommendedName>
</protein>
<dbReference type="Gene3D" id="3.40.605.10">
    <property type="entry name" value="Aldehyde Dehydrogenase, Chain A, domain 1"/>
    <property type="match status" value="1"/>
</dbReference>
<keyword evidence="6" id="KW-1185">Reference proteome</keyword>
<dbReference type="PROSITE" id="PS00070">
    <property type="entry name" value="ALDEHYDE_DEHYDR_CYS"/>
    <property type="match status" value="1"/>
</dbReference>
<dbReference type="FunFam" id="3.40.309.10:FF:000002">
    <property type="entry name" value="Methylmalonate-semialdehyde dehydrogenase (Acylating)"/>
    <property type="match status" value="1"/>
</dbReference>
<dbReference type="Gene3D" id="3.40.309.10">
    <property type="entry name" value="Aldehyde Dehydrogenase, Chain A, domain 2"/>
    <property type="match status" value="1"/>
</dbReference>
<evidence type="ECO:0000259" key="4">
    <source>
        <dbReference type="Pfam" id="PF00171"/>
    </source>
</evidence>
<dbReference type="GO" id="GO:0006210">
    <property type="term" value="P:thymine catabolic process"/>
    <property type="evidence" value="ECO:0007669"/>
    <property type="project" value="TreeGrafter"/>
</dbReference>
<accession>A0A1X7KIG4</accession>
<dbReference type="GO" id="GO:0004491">
    <property type="term" value="F:methylmalonate-semialdehyde dehydrogenase (acylating, NAD) activity"/>
    <property type="evidence" value="ECO:0007669"/>
    <property type="project" value="UniProtKB-EC"/>
</dbReference>
<reference evidence="6" key="1">
    <citation type="submission" date="2017-04" db="EMBL/GenBank/DDBJ databases">
        <authorList>
            <person name="Varghese N."/>
            <person name="Submissions S."/>
        </authorList>
    </citation>
    <scope>NUCLEOTIDE SEQUENCE [LARGE SCALE GENOMIC DNA]</scope>
    <source>
        <strain evidence="6">DSM 19835</strain>
    </source>
</reference>
<dbReference type="Proteomes" id="UP000193420">
    <property type="component" value="Unassembled WGS sequence"/>
</dbReference>
<dbReference type="InterPro" id="IPR016161">
    <property type="entry name" value="Ald_DH/histidinol_DH"/>
</dbReference>
<evidence type="ECO:0000313" key="6">
    <source>
        <dbReference type="Proteomes" id="UP000193420"/>
    </source>
</evidence>
<evidence type="ECO:0000256" key="1">
    <source>
        <dbReference type="ARBA" id="ARBA00013048"/>
    </source>
</evidence>
<sequence length="497" mass="54288">MSTLKIKIPEFVPSLFGCKWRVSQADNYQNVYNPSTEEVISKTPMGSSEDVEVAVECAKNAFKTWSETPATRRADILFKYRSLLEDRFEELSELISLENGKTLDEARGDMRRGFEVVEFACGIAHLSKGESLGQVANNIDGVTMREPLGVCVGISPFNFPAMVPMWMFPLAIACGNTFILKPSEKVPLTVVRLGEIFMEAGLPDGVLNIVHGGKEIVDAFCTHPKIAAISFVGSSHIAKYVYSLGTSHGKRVQAGGAAKNVLLVMPDAEQDATLRAIMGSAFGCAGQRCMAGSLLMGVGESAESLKEGVVRAMDELVLGDPLRNEATQMGPVIDFNSKERITNIIENTKRTGAKLVRDGRNGIPEKGFFVGPTLFEHVTPNMSIFSEEIFGPVLSMLNPKNIDEAIQWLNGLNYGNGATIFTSNGGAARKFTGDIKCGMVGVNVGVPAPMSLFPFSGWNDSFYVDLHMQGTEGIMFYTRQKVVLSRWDNMYQRKSGW</sequence>
<gene>
    <name evidence="5" type="ORF">SAMN03080602_02916</name>
</gene>
<dbReference type="NCBIfam" id="TIGR01722">
    <property type="entry name" value="MMSDH"/>
    <property type="match status" value="1"/>
</dbReference>
<dbReference type="GO" id="GO:0006574">
    <property type="term" value="P:L-valine catabolic process"/>
    <property type="evidence" value="ECO:0007669"/>
    <property type="project" value="TreeGrafter"/>
</dbReference>
<dbReference type="InterPro" id="IPR010061">
    <property type="entry name" value="MeMal-semiAld_DH"/>
</dbReference>
<dbReference type="PANTHER" id="PTHR43866:SF4">
    <property type="entry name" value="MALONATE-SEMIALDEHYDE DEHYDROGENASE"/>
    <property type="match status" value="1"/>
</dbReference>
<dbReference type="PANTHER" id="PTHR43866">
    <property type="entry name" value="MALONATE-SEMIALDEHYDE DEHYDROGENASE"/>
    <property type="match status" value="1"/>
</dbReference>
<dbReference type="SUPFAM" id="SSF53720">
    <property type="entry name" value="ALDH-like"/>
    <property type="match status" value="1"/>
</dbReference>
<dbReference type="STRING" id="188872.SAMN03080602_02916"/>
<dbReference type="AlphaFoldDB" id="A0A1X7KIG4"/>
<feature type="domain" description="Aldehyde dehydrogenase" evidence="4">
    <location>
        <begin position="21"/>
        <end position="483"/>
    </location>
</feature>